<dbReference type="Pfam" id="PF01494">
    <property type="entry name" value="FAD_binding_3"/>
    <property type="match status" value="1"/>
</dbReference>
<dbReference type="Pfam" id="PF21274">
    <property type="entry name" value="Rng_hyd_C"/>
    <property type="match status" value="1"/>
</dbReference>
<dbReference type="Gene3D" id="3.50.50.60">
    <property type="entry name" value="FAD/NAD(P)-binding domain"/>
    <property type="match status" value="1"/>
</dbReference>
<dbReference type="HOGENOM" id="CLU_009665_20_1_11"/>
<dbReference type="KEGG" id="sve:SVEN_5987"/>
<evidence type="ECO:0000259" key="4">
    <source>
        <dbReference type="Pfam" id="PF01494"/>
    </source>
</evidence>
<evidence type="ECO:0000313" key="5">
    <source>
        <dbReference type="EMBL" id="CCA59273.1"/>
    </source>
</evidence>
<dbReference type="eggNOG" id="COG0654">
    <property type="taxonomic scope" value="Bacteria"/>
</dbReference>
<evidence type="ECO:0000256" key="3">
    <source>
        <dbReference type="ARBA" id="ARBA00022827"/>
    </source>
</evidence>
<keyword evidence="6" id="KW-1185">Reference proteome</keyword>
<evidence type="ECO:0000313" key="6">
    <source>
        <dbReference type="Proteomes" id="UP000006854"/>
    </source>
</evidence>
<accession>F2RC22</accession>
<dbReference type="InterPro" id="IPR050641">
    <property type="entry name" value="RIFMO-like"/>
</dbReference>
<dbReference type="GO" id="GO:0016709">
    <property type="term" value="F:oxidoreductase activity, acting on paired donors, with incorporation or reduction of molecular oxygen, NAD(P)H as one donor, and incorporation of one atom of oxygen"/>
    <property type="evidence" value="ECO:0007669"/>
    <property type="project" value="UniProtKB-ARBA"/>
</dbReference>
<dbReference type="Gene3D" id="3.40.30.120">
    <property type="match status" value="1"/>
</dbReference>
<dbReference type="Proteomes" id="UP000006854">
    <property type="component" value="Chromosome"/>
</dbReference>
<dbReference type="InterPro" id="IPR002938">
    <property type="entry name" value="FAD-bd"/>
</dbReference>
<proteinExistence type="predicted"/>
<dbReference type="PATRIC" id="fig|953739.5.peg.1197"/>
<dbReference type="PANTHER" id="PTHR43004:SF19">
    <property type="entry name" value="BINDING MONOOXYGENASE, PUTATIVE (JCVI)-RELATED"/>
    <property type="match status" value="1"/>
</dbReference>
<keyword evidence="2" id="KW-0285">Flavoprotein</keyword>
<dbReference type="PRINTS" id="PR00420">
    <property type="entry name" value="RNGMNOXGNASE"/>
</dbReference>
<dbReference type="EMBL" id="FR845719">
    <property type="protein sequence ID" value="CCA59273.1"/>
    <property type="molecule type" value="Genomic_DNA"/>
</dbReference>
<name>F2RC22_STRVP</name>
<dbReference type="GO" id="GO:0071949">
    <property type="term" value="F:FAD binding"/>
    <property type="evidence" value="ECO:0007669"/>
    <property type="project" value="InterPro"/>
</dbReference>
<comment type="cofactor">
    <cofactor evidence="1">
        <name>FAD</name>
        <dbReference type="ChEBI" id="CHEBI:57692"/>
    </cofactor>
</comment>
<dbReference type="AlphaFoldDB" id="F2RC22"/>
<feature type="domain" description="FAD-binding" evidence="4">
    <location>
        <begin position="13"/>
        <end position="348"/>
    </location>
</feature>
<dbReference type="PANTHER" id="PTHR43004">
    <property type="entry name" value="TRK SYSTEM POTASSIUM UPTAKE PROTEIN"/>
    <property type="match status" value="1"/>
</dbReference>
<evidence type="ECO:0000256" key="2">
    <source>
        <dbReference type="ARBA" id="ARBA00022630"/>
    </source>
</evidence>
<dbReference type="SUPFAM" id="SSF51905">
    <property type="entry name" value="FAD/NAD(P)-binding domain"/>
    <property type="match status" value="1"/>
</dbReference>
<gene>
    <name evidence="5" type="ordered locus">SVEN_5987</name>
</gene>
<dbReference type="InterPro" id="IPR036188">
    <property type="entry name" value="FAD/NAD-bd_sf"/>
</dbReference>
<dbReference type="Gene3D" id="3.30.70.2450">
    <property type="match status" value="1"/>
</dbReference>
<protein>
    <submittedName>
        <fullName evidence="5">2-polyprenyl-6-methoxyphenol hydroxylase and related FAD-dependent oxidoreductases</fullName>
    </submittedName>
</protein>
<keyword evidence="3" id="KW-0274">FAD</keyword>
<organism evidence="5 6">
    <name type="scientific">Streptomyces venezuelae (strain ATCC 10712 / CBS 650.69 / DSM 40230 / JCM 4526 / NBRC 13096 / PD 04745)</name>
    <dbReference type="NCBI Taxonomy" id="953739"/>
    <lineage>
        <taxon>Bacteria</taxon>
        <taxon>Bacillati</taxon>
        <taxon>Actinomycetota</taxon>
        <taxon>Actinomycetes</taxon>
        <taxon>Kitasatosporales</taxon>
        <taxon>Streptomycetaceae</taxon>
        <taxon>Streptomyces</taxon>
    </lineage>
</organism>
<evidence type="ECO:0000256" key="1">
    <source>
        <dbReference type="ARBA" id="ARBA00001974"/>
    </source>
</evidence>
<reference evidence="5 6" key="1">
    <citation type="journal article" date="2011" name="BMC Genomics">
        <title>Genome-wide analysis of the role of GlnR in Streptomyces venezuelae provides new insights into global nitrogen regulation in actinomycetes.</title>
        <authorList>
            <person name="Pullan S.T."/>
            <person name="Bibb M.J."/>
            <person name="Merrick M."/>
        </authorList>
    </citation>
    <scope>NUCLEOTIDE SEQUENCE [LARGE SCALE GENOMIC DNA]</scope>
    <source>
        <strain evidence="5">ATCC 10712</strain>
    </source>
</reference>
<sequence>MSAVTTTPEAGFDADVIVVGAGPTGLMLAGELRLGGARVLVAERLERPTGQSRGLGFTARAMEVFDQRGLLPRFGQGETLETSPMGHFGGVQFDYTVLEGAHFGARGIPQYTTESVLEEWATELGADIRRGWEFTGLDQDDDAVEITVRTPEGERRLRAAYVVGCDGGHSPVRKAAGFDFPGTPATREMYLADVVGCGLKPRFLGERLPEGMVMAAPLAEGVDRIIVCPHGTPPRDRRDAQAVSFAEVAAAWQRITGEDISGGSAEWVSSFTDTTRQATEYRRGRVLLVGDAAHIHLPAGGQGLSTGVQDAANLGWKLAAVVRGTAPDGLLDTYHGERHPVGQRLLMNTRAQGTVFLGGEESDPLRELFTELLAYDDVKRHLAGVVSGLDIRYDLAGGADDPLVGARLAHRALTTAAGETSTTRLLHAGQGVLLDLADDPAVRDAAAAWKDRVVTVTGTPLPVEGTDVLAGVTAVLVRPDGHVAWTARAAGADASDAGTEAGAAASLAGTDAEGLGASLRRWFGEPASDASVTPGASADGGAAR</sequence>
<dbReference type="STRING" id="953739.SVEN_5987"/>